<feature type="transmembrane region" description="Helical" evidence="1">
    <location>
        <begin position="6"/>
        <end position="25"/>
    </location>
</feature>
<dbReference type="EMBL" id="BAABKN010000011">
    <property type="protein sequence ID" value="GAA4734388.1"/>
    <property type="molecule type" value="Genomic_DNA"/>
</dbReference>
<comment type="caution">
    <text evidence="2">The sequence shown here is derived from an EMBL/GenBank/DDBJ whole genome shotgun (WGS) entry which is preliminary data.</text>
</comment>
<keyword evidence="1" id="KW-0472">Membrane</keyword>
<accession>A0ABP8YM98</accession>
<organism evidence="2 3">
    <name type="scientific">Nocardioides endophyticus</name>
    <dbReference type="NCBI Taxonomy" id="1353775"/>
    <lineage>
        <taxon>Bacteria</taxon>
        <taxon>Bacillati</taxon>
        <taxon>Actinomycetota</taxon>
        <taxon>Actinomycetes</taxon>
        <taxon>Propionibacteriales</taxon>
        <taxon>Nocardioidaceae</taxon>
        <taxon>Nocardioides</taxon>
    </lineage>
</organism>
<protein>
    <recommendedName>
        <fullName evidence="4">Integral membrane protein</fullName>
    </recommendedName>
</protein>
<keyword evidence="1" id="KW-1133">Transmembrane helix</keyword>
<evidence type="ECO:0000313" key="2">
    <source>
        <dbReference type="EMBL" id="GAA4734388.1"/>
    </source>
</evidence>
<feature type="transmembrane region" description="Helical" evidence="1">
    <location>
        <begin position="95"/>
        <end position="116"/>
    </location>
</feature>
<evidence type="ECO:0008006" key="4">
    <source>
        <dbReference type="Google" id="ProtNLM"/>
    </source>
</evidence>
<reference evidence="3" key="1">
    <citation type="journal article" date="2019" name="Int. J. Syst. Evol. Microbiol.">
        <title>The Global Catalogue of Microorganisms (GCM) 10K type strain sequencing project: providing services to taxonomists for standard genome sequencing and annotation.</title>
        <authorList>
            <consortium name="The Broad Institute Genomics Platform"/>
            <consortium name="The Broad Institute Genome Sequencing Center for Infectious Disease"/>
            <person name="Wu L."/>
            <person name="Ma J."/>
        </authorList>
    </citation>
    <scope>NUCLEOTIDE SEQUENCE [LARGE SCALE GENOMIC DNA]</scope>
    <source>
        <strain evidence="3">JCM 18532</strain>
    </source>
</reference>
<keyword evidence="3" id="KW-1185">Reference proteome</keyword>
<gene>
    <name evidence="2" type="ORF">GCM10023350_17530</name>
</gene>
<feature type="transmembrane region" description="Helical" evidence="1">
    <location>
        <begin position="68"/>
        <end position="86"/>
    </location>
</feature>
<evidence type="ECO:0000313" key="3">
    <source>
        <dbReference type="Proteomes" id="UP001499882"/>
    </source>
</evidence>
<dbReference type="RefSeq" id="WP_345526378.1">
    <property type="nucleotide sequence ID" value="NZ_BAABKN010000011.1"/>
</dbReference>
<keyword evidence="1" id="KW-0812">Transmembrane</keyword>
<sequence length="118" mass="12700">MDFLRHLLLVIHLLGFAALFGGLLIQARQPEKSVNGLMRDGAGTAFVAGLLLVGVLEADDQSVDHAKIAVKSLIGLAILVLVMANLRKERIAQGLWLLLLLLTVANVCVAVFWVPAHN</sequence>
<proteinExistence type="predicted"/>
<evidence type="ECO:0000256" key="1">
    <source>
        <dbReference type="SAM" id="Phobius"/>
    </source>
</evidence>
<name>A0ABP8YM98_9ACTN</name>
<dbReference type="Proteomes" id="UP001499882">
    <property type="component" value="Unassembled WGS sequence"/>
</dbReference>